<dbReference type="PANTHER" id="PTHR11803">
    <property type="entry name" value="2-IMINOBUTANOATE/2-IMINOPROPANOATE DEAMINASE RIDA"/>
    <property type="match status" value="1"/>
</dbReference>
<evidence type="ECO:0000313" key="2">
    <source>
        <dbReference type="EMBL" id="GAA2157133.1"/>
    </source>
</evidence>
<proteinExistence type="inferred from homology"/>
<dbReference type="Pfam" id="PF01042">
    <property type="entry name" value="Ribonuc_L-PSP"/>
    <property type="match status" value="1"/>
</dbReference>
<dbReference type="SUPFAM" id="SSF55298">
    <property type="entry name" value="YjgF-like"/>
    <property type="match status" value="1"/>
</dbReference>
<dbReference type="InterPro" id="IPR006175">
    <property type="entry name" value="YjgF/YER057c/UK114"/>
</dbReference>
<gene>
    <name evidence="2" type="ORF">GCM10009727_66750</name>
</gene>
<dbReference type="Proteomes" id="UP001501020">
    <property type="component" value="Unassembled WGS sequence"/>
</dbReference>
<comment type="caution">
    <text evidence="2">The sequence shown here is derived from an EMBL/GenBank/DDBJ whole genome shotgun (WGS) entry which is preliminary data.</text>
</comment>
<evidence type="ECO:0000313" key="3">
    <source>
        <dbReference type="Proteomes" id="UP001501020"/>
    </source>
</evidence>
<dbReference type="PANTHER" id="PTHR11803:SF58">
    <property type="entry name" value="PROTEIN HMF1-RELATED"/>
    <property type="match status" value="1"/>
</dbReference>
<dbReference type="InterPro" id="IPR035959">
    <property type="entry name" value="RutC-like_sf"/>
</dbReference>
<keyword evidence="3" id="KW-1185">Reference proteome</keyword>
<name>A0ABN3A9W5_9ACTN</name>
<evidence type="ECO:0000256" key="1">
    <source>
        <dbReference type="ARBA" id="ARBA00010552"/>
    </source>
</evidence>
<accession>A0ABN3A9W5</accession>
<comment type="similarity">
    <text evidence="1">Belongs to the RutC family.</text>
</comment>
<sequence>MLERETITPEAMTPPMGAYSHGYSVNVGDARMIFVTGQIAIDHEGNPVSDDIEVQTRFVFERVSSVLEAANSSMDDVVKAQIFLTDIRDFAVVSPIRNEFFGTSKPVSTLVEVSALVRPECKVEVEVIAISGANQA</sequence>
<reference evidence="2 3" key="1">
    <citation type="journal article" date="2019" name="Int. J. Syst. Evol. Microbiol.">
        <title>The Global Catalogue of Microorganisms (GCM) 10K type strain sequencing project: providing services to taxonomists for standard genome sequencing and annotation.</title>
        <authorList>
            <consortium name="The Broad Institute Genomics Platform"/>
            <consortium name="The Broad Institute Genome Sequencing Center for Infectious Disease"/>
            <person name="Wu L."/>
            <person name="Ma J."/>
        </authorList>
    </citation>
    <scope>NUCLEOTIDE SEQUENCE [LARGE SCALE GENOMIC DNA]</scope>
    <source>
        <strain evidence="2 3">JCM 13850</strain>
    </source>
</reference>
<dbReference type="RefSeq" id="WP_344276470.1">
    <property type="nucleotide sequence ID" value="NZ_BAAAMR010000075.1"/>
</dbReference>
<organism evidence="2 3">
    <name type="scientific">Actinomadura napierensis</name>
    <dbReference type="NCBI Taxonomy" id="267854"/>
    <lineage>
        <taxon>Bacteria</taxon>
        <taxon>Bacillati</taxon>
        <taxon>Actinomycetota</taxon>
        <taxon>Actinomycetes</taxon>
        <taxon>Streptosporangiales</taxon>
        <taxon>Thermomonosporaceae</taxon>
        <taxon>Actinomadura</taxon>
    </lineage>
</organism>
<protein>
    <submittedName>
        <fullName evidence="2">RidA family protein</fullName>
    </submittedName>
</protein>
<dbReference type="Gene3D" id="3.30.1330.40">
    <property type="entry name" value="RutC-like"/>
    <property type="match status" value="1"/>
</dbReference>
<dbReference type="CDD" id="cd00448">
    <property type="entry name" value="YjgF_YER057c_UK114_family"/>
    <property type="match status" value="1"/>
</dbReference>
<dbReference type="EMBL" id="BAAAMR010000075">
    <property type="protein sequence ID" value="GAA2157133.1"/>
    <property type="molecule type" value="Genomic_DNA"/>
</dbReference>